<dbReference type="EMBL" id="FNQB01000002">
    <property type="protein sequence ID" value="SDZ22505.1"/>
    <property type="molecule type" value="Genomic_DNA"/>
</dbReference>
<keyword evidence="1" id="KW-0812">Transmembrane</keyword>
<evidence type="ECO:0000313" key="2">
    <source>
        <dbReference type="EMBL" id="SDZ22505.1"/>
    </source>
</evidence>
<dbReference type="OrthoDB" id="5193039at2"/>
<keyword evidence="3" id="KW-1185">Reference proteome</keyword>
<keyword evidence="1" id="KW-0472">Membrane</keyword>
<dbReference type="RefSeq" id="WP_090793526.1">
    <property type="nucleotide sequence ID" value="NZ_BOND01000008.1"/>
</dbReference>
<gene>
    <name evidence="2" type="ORF">SAMN05421684_3641</name>
</gene>
<protein>
    <submittedName>
        <fullName evidence="2">Putative F0F1-ATPase subunit Ca2+/Mg2+ transporter</fullName>
    </submittedName>
</protein>
<dbReference type="Proteomes" id="UP000199632">
    <property type="component" value="Unassembled WGS sequence"/>
</dbReference>
<accession>A0A1H3RB06</accession>
<feature type="transmembrane region" description="Helical" evidence="1">
    <location>
        <begin position="52"/>
        <end position="72"/>
    </location>
</feature>
<evidence type="ECO:0000313" key="3">
    <source>
        <dbReference type="Proteomes" id="UP000199632"/>
    </source>
</evidence>
<sequence>MAGDPPSQHSDKDPDATPTGADLGWTALSYLIGGMLVWGFIGWLIDRSVHTNGVITGIGVVIGCAGGIYLVIKRIGTPPPGSGSS</sequence>
<name>A0A1H3RB06_9ACTN</name>
<organism evidence="2 3">
    <name type="scientific">Asanoa ishikariensis</name>
    <dbReference type="NCBI Taxonomy" id="137265"/>
    <lineage>
        <taxon>Bacteria</taxon>
        <taxon>Bacillati</taxon>
        <taxon>Actinomycetota</taxon>
        <taxon>Actinomycetes</taxon>
        <taxon>Micromonosporales</taxon>
        <taxon>Micromonosporaceae</taxon>
        <taxon>Asanoa</taxon>
    </lineage>
</organism>
<keyword evidence="1" id="KW-1133">Transmembrane helix</keyword>
<dbReference type="AlphaFoldDB" id="A0A1H3RB06"/>
<proteinExistence type="predicted"/>
<evidence type="ECO:0000256" key="1">
    <source>
        <dbReference type="SAM" id="Phobius"/>
    </source>
</evidence>
<reference evidence="3" key="1">
    <citation type="submission" date="2016-10" db="EMBL/GenBank/DDBJ databases">
        <authorList>
            <person name="Varghese N."/>
            <person name="Submissions S."/>
        </authorList>
    </citation>
    <scope>NUCLEOTIDE SEQUENCE [LARGE SCALE GENOMIC DNA]</scope>
    <source>
        <strain evidence="3">DSM 44718</strain>
    </source>
</reference>
<feature type="transmembrane region" description="Helical" evidence="1">
    <location>
        <begin position="23"/>
        <end position="45"/>
    </location>
</feature>
<dbReference type="STRING" id="137265.SAMN05421684_3641"/>